<dbReference type="Gene3D" id="3.30.1450.10">
    <property type="match status" value="1"/>
</dbReference>
<dbReference type="GO" id="GO:0030674">
    <property type="term" value="F:protein-macromolecule adaptor activity"/>
    <property type="evidence" value="ECO:0007669"/>
    <property type="project" value="TreeGrafter"/>
</dbReference>
<keyword evidence="1 4" id="KW-0732">Signal</keyword>
<evidence type="ECO:0000259" key="5">
    <source>
        <dbReference type="Pfam" id="PF04355"/>
    </source>
</evidence>
<keyword evidence="2 4" id="KW-0472">Membrane</keyword>
<comment type="function">
    <text evidence="4">Part of the outer membrane protein assembly complex, which is involved in assembly and insertion of beta-barrel proteins into the outer membrane.</text>
</comment>
<dbReference type="GO" id="GO:0051205">
    <property type="term" value="P:protein insertion into membrane"/>
    <property type="evidence" value="ECO:0007669"/>
    <property type="project" value="UniProtKB-UniRule"/>
</dbReference>
<accession>A0A7U3YA60</accession>
<dbReference type="HAMAP" id="MF_00925">
    <property type="entry name" value="OM_assembly_BamE"/>
    <property type="match status" value="1"/>
</dbReference>
<protein>
    <recommendedName>
        <fullName evidence="4">Outer membrane protein assembly factor BamE</fullName>
    </recommendedName>
</protein>
<reference evidence="6 7" key="1">
    <citation type="journal article" date="2009" name="Science">
        <title>The dynamics and time scale of ongoing genomic erosion in symbiotic bacteria.</title>
        <authorList>
            <person name="Moran N.A."/>
            <person name="McLaughlin H.J."/>
            <person name="Sorek R."/>
        </authorList>
    </citation>
    <scope>NUCLEOTIDE SEQUENCE [LARGE SCALE GENOMIC DNA]</scope>
    <source>
        <strain evidence="6 7">5A</strain>
    </source>
</reference>
<keyword evidence="3 4" id="KW-0998">Cell outer membrane</keyword>
<gene>
    <name evidence="6" type="primary">smpA</name>
    <name evidence="4" type="synonym">bamE</name>
    <name evidence="6" type="ordered locus">BUAP5A_183</name>
</gene>
<name>A0A7U3YA60_BUCA5</name>
<evidence type="ECO:0000313" key="6">
    <source>
        <dbReference type="EMBL" id="ACL30557.1"/>
    </source>
</evidence>
<dbReference type="OrthoDB" id="9808250at2"/>
<comment type="subcellular location">
    <subcellularLocation>
        <location evidence="4">Cell outer membrane</location>
    </subcellularLocation>
</comment>
<sequence>MNNYIKALLMIICFSSCSISDKNKYNLDVLEATHLNKNILNRNYVGMTRQQIVYIFGIPIISDSFDDIYHYYLSDSKNNNVYPKKMLNLYFKDNKVFKFNMT</sequence>
<evidence type="ECO:0000256" key="3">
    <source>
        <dbReference type="ARBA" id="ARBA00023237"/>
    </source>
</evidence>
<dbReference type="InterPro" id="IPR007450">
    <property type="entry name" value="BamE_dom"/>
</dbReference>
<dbReference type="PANTHER" id="PTHR37482:SF1">
    <property type="entry name" value="OUTER MEMBRANE PROTEIN ASSEMBLY FACTOR BAME"/>
    <property type="match status" value="1"/>
</dbReference>
<dbReference type="Pfam" id="PF04355">
    <property type="entry name" value="BamE"/>
    <property type="match status" value="1"/>
</dbReference>
<dbReference type="KEGG" id="bap:BUAP5A_183"/>
<evidence type="ECO:0000313" key="7">
    <source>
        <dbReference type="Proteomes" id="UP000006904"/>
    </source>
</evidence>
<evidence type="ECO:0000256" key="2">
    <source>
        <dbReference type="ARBA" id="ARBA00023136"/>
    </source>
</evidence>
<proteinExistence type="inferred from homology"/>
<dbReference type="EMBL" id="CP001161">
    <property type="protein sequence ID" value="ACL30557.1"/>
    <property type="molecule type" value="Genomic_DNA"/>
</dbReference>
<comment type="similarity">
    <text evidence="4">Belongs to the BamE family.</text>
</comment>
<dbReference type="Proteomes" id="UP000006904">
    <property type="component" value="Chromosome"/>
</dbReference>
<comment type="subunit">
    <text evidence="4">Part of the Bam complex, which is composed of the outer membrane protein BamA, and four lipoproteins BamB, BamC, BamD and BamE.</text>
</comment>
<dbReference type="GO" id="GO:1990063">
    <property type="term" value="C:Bam protein complex"/>
    <property type="evidence" value="ECO:0007669"/>
    <property type="project" value="TreeGrafter"/>
</dbReference>
<evidence type="ECO:0000256" key="1">
    <source>
        <dbReference type="ARBA" id="ARBA00022729"/>
    </source>
</evidence>
<dbReference type="GO" id="GO:0043165">
    <property type="term" value="P:Gram-negative-bacterium-type cell outer membrane assembly"/>
    <property type="evidence" value="ECO:0007669"/>
    <property type="project" value="UniProtKB-UniRule"/>
</dbReference>
<dbReference type="InterPro" id="IPR037873">
    <property type="entry name" value="BamE-like"/>
</dbReference>
<dbReference type="PANTHER" id="PTHR37482">
    <property type="entry name" value="OUTER MEMBRANE PROTEIN ASSEMBLY FACTOR BAME"/>
    <property type="match status" value="1"/>
</dbReference>
<feature type="domain" description="Outer membrane protein assembly factor BamE" evidence="5">
    <location>
        <begin position="33"/>
        <end position="99"/>
    </location>
</feature>
<organism evidence="6 7">
    <name type="scientific">Buchnera aphidicola subsp. Acyrthosiphon pisum (strain 5A)</name>
    <dbReference type="NCBI Taxonomy" id="563178"/>
    <lineage>
        <taxon>Bacteria</taxon>
        <taxon>Pseudomonadati</taxon>
        <taxon>Pseudomonadota</taxon>
        <taxon>Gammaproteobacteria</taxon>
        <taxon>Enterobacterales</taxon>
        <taxon>Erwiniaceae</taxon>
        <taxon>Buchnera</taxon>
    </lineage>
</organism>
<dbReference type="RefSeq" id="WP_009874143.1">
    <property type="nucleotide sequence ID" value="NC_011833.1"/>
</dbReference>
<dbReference type="InterPro" id="IPR026592">
    <property type="entry name" value="BamE"/>
</dbReference>
<dbReference type="AlphaFoldDB" id="A0A7U3YA60"/>
<evidence type="ECO:0000256" key="4">
    <source>
        <dbReference type="HAMAP-Rule" id="MF_00925"/>
    </source>
</evidence>